<dbReference type="Proteomes" id="UP000008181">
    <property type="component" value="Chromosome 1"/>
</dbReference>
<dbReference type="GeneID" id="11521386"/>
<dbReference type="RefSeq" id="XP_003648990.1">
    <property type="nucleotide sequence ID" value="XM_003648942.1"/>
</dbReference>
<protein>
    <submittedName>
        <fullName evidence="1">Uncharacterized protein</fullName>
    </submittedName>
</protein>
<dbReference type="AlphaFoldDB" id="G2QSS9"/>
<accession>G2QSS9</accession>
<name>G2QSS9_THETT</name>
<evidence type="ECO:0000313" key="1">
    <source>
        <dbReference type="EMBL" id="AEO62654.1"/>
    </source>
</evidence>
<dbReference type="HOGENOM" id="CLU_2962530_0_0_1"/>
<gene>
    <name evidence="1" type="ORF">THITE_2107084</name>
</gene>
<dbReference type="KEGG" id="ttt:THITE_2107084"/>
<reference evidence="1 2" key="1">
    <citation type="journal article" date="2011" name="Nat. Biotechnol.">
        <title>Comparative genomic analysis of the thermophilic biomass-degrading fungi Myceliophthora thermophila and Thielavia terrestris.</title>
        <authorList>
            <person name="Berka R.M."/>
            <person name="Grigoriev I.V."/>
            <person name="Otillar R."/>
            <person name="Salamov A."/>
            <person name="Grimwood J."/>
            <person name="Reid I."/>
            <person name="Ishmael N."/>
            <person name="John T."/>
            <person name="Darmond C."/>
            <person name="Moisan M.-C."/>
            <person name="Henrissat B."/>
            <person name="Coutinho P.M."/>
            <person name="Lombard V."/>
            <person name="Natvig D.O."/>
            <person name="Lindquist E."/>
            <person name="Schmutz J."/>
            <person name="Lucas S."/>
            <person name="Harris P."/>
            <person name="Powlowski J."/>
            <person name="Bellemare A."/>
            <person name="Taylor D."/>
            <person name="Butler G."/>
            <person name="de Vries R.P."/>
            <person name="Allijn I.E."/>
            <person name="van den Brink J."/>
            <person name="Ushinsky S."/>
            <person name="Storms R."/>
            <person name="Powell A.J."/>
            <person name="Paulsen I.T."/>
            <person name="Elbourne L.D.H."/>
            <person name="Baker S.E."/>
            <person name="Magnuson J."/>
            <person name="LaBoissiere S."/>
            <person name="Clutterbuck A.J."/>
            <person name="Martinez D."/>
            <person name="Wogulis M."/>
            <person name="de Leon A.L."/>
            <person name="Rey M.W."/>
            <person name="Tsang A."/>
        </authorList>
    </citation>
    <scope>NUCLEOTIDE SEQUENCE [LARGE SCALE GENOMIC DNA]</scope>
    <source>
        <strain evidence="2">ATCC 38088 / NRRL 8126</strain>
    </source>
</reference>
<keyword evidence="2" id="KW-1185">Reference proteome</keyword>
<organism evidence="1 2">
    <name type="scientific">Thermothielavioides terrestris (strain ATCC 38088 / NRRL 8126)</name>
    <name type="common">Thielavia terrestris</name>
    <dbReference type="NCBI Taxonomy" id="578455"/>
    <lineage>
        <taxon>Eukaryota</taxon>
        <taxon>Fungi</taxon>
        <taxon>Dikarya</taxon>
        <taxon>Ascomycota</taxon>
        <taxon>Pezizomycotina</taxon>
        <taxon>Sordariomycetes</taxon>
        <taxon>Sordariomycetidae</taxon>
        <taxon>Sordariales</taxon>
        <taxon>Chaetomiaceae</taxon>
        <taxon>Thermothielavioides</taxon>
        <taxon>Thermothielavioides terrestris</taxon>
    </lineage>
</organism>
<sequence>MGVKRYVIHGMLRPPGDRMKLLCGCWSSQTERKASEDGDLAGHTGHGVTSKMLELGLVT</sequence>
<dbReference type="EMBL" id="CP003009">
    <property type="protein sequence ID" value="AEO62654.1"/>
    <property type="molecule type" value="Genomic_DNA"/>
</dbReference>
<evidence type="ECO:0000313" key="2">
    <source>
        <dbReference type="Proteomes" id="UP000008181"/>
    </source>
</evidence>
<proteinExistence type="predicted"/>